<evidence type="ECO:0000313" key="2">
    <source>
        <dbReference type="EMBL" id="WLJ25811.1"/>
    </source>
</evidence>
<evidence type="ECO:0000259" key="1">
    <source>
        <dbReference type="Pfam" id="PF05709"/>
    </source>
</evidence>
<dbReference type="InterPro" id="IPR006520">
    <property type="entry name" value="Dit_BPSPP_N"/>
</dbReference>
<dbReference type="NCBIfam" id="TIGR01633">
    <property type="entry name" value="phi3626_gp14_N"/>
    <property type="match status" value="1"/>
</dbReference>
<reference evidence="2" key="1">
    <citation type="submission" date="2023-04" db="EMBL/GenBank/DDBJ databases">
        <title>The human skin virome in hidradenitis suppurativa patients.</title>
        <authorList>
            <person name="Jansen D."/>
        </authorList>
    </citation>
    <scope>NUCLEOTIDE SEQUENCE</scope>
    <source>
        <strain evidence="2">VC3_JansenPhageG</strain>
    </source>
</reference>
<dbReference type="Pfam" id="PF05709">
    <property type="entry name" value="Sipho_tail"/>
    <property type="match status" value="1"/>
</dbReference>
<accession>A0AA49X2H8</accession>
<proteinExistence type="predicted"/>
<protein>
    <submittedName>
        <fullName evidence="2">Receptor binding protein</fullName>
    </submittedName>
</protein>
<dbReference type="InterPro" id="IPR008841">
    <property type="entry name" value="Siphovirus-type_tail_N"/>
</dbReference>
<dbReference type="Gene3D" id="2.40.30.200">
    <property type="match status" value="1"/>
</dbReference>
<name>A0AA49X2H8_9VIRU</name>
<dbReference type="EMBL" id="OQ890317">
    <property type="protein sequence ID" value="WLJ25811.1"/>
    <property type="molecule type" value="Genomic_DNA"/>
</dbReference>
<organism evidence="2">
    <name type="scientific">Firmicutes phage HS10</name>
    <dbReference type="NCBI Taxonomy" id="3056392"/>
    <lineage>
        <taxon>Viruses</taxon>
    </lineage>
</organism>
<sequence>MLFTREIKKGNAEELIIGGKKLSDFTTEAEVITTGVEGRDGYQAEPEIIDDIDGREGGVFLDTRLPSRTITVHYLLRAKSTDAYRMAFNDMAQELAQYRVPTQISFNDESEWAFNGILKEFSVPSPGKLSVDGELVFICPDPYKYGLKKRIPPGSKAVIGKIPFPLYADEIILKPGIADSVTVKNITTGRRIKILISTTEQDVVKIEGNKIYKNIEPVTRYVDYTVSDLHGFVLHTGDIIQAESGTVEIMYRERRL</sequence>
<dbReference type="Gene3D" id="2.60.120.860">
    <property type="match status" value="1"/>
</dbReference>
<feature type="domain" description="Siphovirus-type tail component RIFT-related" evidence="1">
    <location>
        <begin position="51"/>
        <end position="139"/>
    </location>
</feature>
<keyword evidence="2" id="KW-0675">Receptor</keyword>